<dbReference type="PANTHER" id="PTHR11902">
    <property type="entry name" value="ENOLASE"/>
    <property type="match status" value="1"/>
</dbReference>
<feature type="binding site" evidence="10">
    <location>
        <position position="166"/>
    </location>
    <ligand>
        <name>(2R)-2-phosphoglycerate</name>
        <dbReference type="ChEBI" id="CHEBI:58289"/>
    </ligand>
</feature>
<dbReference type="SUPFAM" id="SSF54826">
    <property type="entry name" value="Enolase N-terminal domain-like"/>
    <property type="match status" value="1"/>
</dbReference>
<comment type="similarity">
    <text evidence="2 10">Belongs to the enolase family.</text>
</comment>
<dbReference type="PRINTS" id="PR00148">
    <property type="entry name" value="ENOLASE"/>
</dbReference>
<keyword evidence="7 10" id="KW-0324">Glycolysis</keyword>
<evidence type="ECO:0000256" key="8">
    <source>
        <dbReference type="ARBA" id="ARBA00023239"/>
    </source>
</evidence>
<sequence>MRPDTKIRALEALEILDSRGRPTLEVRVTLEGGVSATAGVPSGASTGVNEAVERRDNDPARYGGKGVLMAAGAVRGEIAGALRGWDAADQQGVDRTLVELDGSPNKSRLGANALLGVSMAAARAAARATGRPLYAHLGGEAATLLPMPCLNVLNGGQHADSSLDVQEFMLVPVGASSVAKAMRVAAETYAAIRENLHERGLATAVGDEGGFAPNLPDNEAALALIVEATERAGYRPGADVAIALDPAASSFAATDGYNLARSRTGMLNRAQLLELYGRWVERWPIVSIEDGFGEEDWTGFVAQTAAQGERIQVVGDDLLVTNPRFIAKAIDERACTAALIKLNQIGTVSETVEAITLCRKAGWATMVSHRSGETTDTFIADFAVAMGSGQIKAGAPCRGERLAKYNRLLAIEAELGARARFENPFARYGRSW</sequence>
<dbReference type="STRING" id="582672.SAMN05216360_101512"/>
<dbReference type="EMBL" id="FNHS01000001">
    <property type="protein sequence ID" value="SDM31090.1"/>
    <property type="molecule type" value="Genomic_DNA"/>
</dbReference>
<comment type="pathway">
    <text evidence="1 10">Carbohydrate degradation; glycolysis; pyruvate from D-glyceraldehyde 3-phosphate: step 4/5.</text>
</comment>
<feature type="binding site" evidence="10">
    <location>
        <position position="371"/>
    </location>
    <ligand>
        <name>(2R)-2-phosphoglycerate</name>
        <dbReference type="ChEBI" id="CHEBI:58289"/>
    </ligand>
</feature>
<evidence type="ECO:0000256" key="9">
    <source>
        <dbReference type="ARBA" id="ARBA00045763"/>
    </source>
</evidence>
<evidence type="ECO:0000256" key="3">
    <source>
        <dbReference type="ARBA" id="ARBA00012058"/>
    </source>
</evidence>
<protein>
    <recommendedName>
        <fullName evidence="4 10">Enolase</fullName>
        <ecNumber evidence="3 10">4.2.1.11</ecNumber>
    </recommendedName>
    <alternativeName>
        <fullName evidence="10">2-phospho-D-glycerate hydro-lyase</fullName>
    </alternativeName>
    <alternativeName>
        <fullName evidence="10">2-phosphoglycerate dehydratase</fullName>
    </alternativeName>
</protein>
<gene>
    <name evidence="10" type="primary">eno</name>
    <name evidence="16" type="ORF">SAMN05216360_101512</name>
</gene>
<evidence type="ECO:0000256" key="13">
    <source>
        <dbReference type="PIRSR" id="PIRSR001400-3"/>
    </source>
</evidence>
<feature type="binding site" evidence="10 13">
    <location>
        <position position="245"/>
    </location>
    <ligand>
        <name>Mg(2+)</name>
        <dbReference type="ChEBI" id="CHEBI:18420"/>
    </ligand>
</feature>
<evidence type="ECO:0000256" key="1">
    <source>
        <dbReference type="ARBA" id="ARBA00005031"/>
    </source>
</evidence>
<dbReference type="SFLD" id="SFLDG00178">
    <property type="entry name" value="enolase"/>
    <property type="match status" value="1"/>
</dbReference>
<evidence type="ECO:0000259" key="14">
    <source>
        <dbReference type="SMART" id="SM01192"/>
    </source>
</evidence>
<feature type="binding site" evidence="12">
    <location>
        <position position="289"/>
    </location>
    <ligand>
        <name>substrate</name>
    </ligand>
</feature>
<dbReference type="SMART" id="SM01192">
    <property type="entry name" value="Enolase_C"/>
    <property type="match status" value="1"/>
</dbReference>
<feature type="binding site" evidence="10">
    <location>
        <position position="370"/>
    </location>
    <ligand>
        <name>(2R)-2-phosphoglycerate</name>
        <dbReference type="ChEBI" id="CHEBI:58289"/>
    </ligand>
</feature>
<dbReference type="GO" id="GO:0000287">
    <property type="term" value="F:magnesium ion binding"/>
    <property type="evidence" value="ECO:0007669"/>
    <property type="project" value="UniProtKB-UniRule"/>
</dbReference>
<dbReference type="SFLD" id="SFLDS00001">
    <property type="entry name" value="Enolase"/>
    <property type="match status" value="1"/>
</dbReference>
<dbReference type="Gene3D" id="3.20.20.120">
    <property type="entry name" value="Enolase-like C-terminal domain"/>
    <property type="match status" value="1"/>
</dbReference>
<feature type="domain" description="Enolase C-terminal TIM barrel" evidence="14">
    <location>
        <begin position="142"/>
        <end position="429"/>
    </location>
</feature>
<feature type="binding site" evidence="12">
    <location>
        <begin position="368"/>
        <end position="371"/>
    </location>
    <ligand>
        <name>substrate</name>
    </ligand>
</feature>
<dbReference type="UniPathway" id="UPA00109">
    <property type="reaction ID" value="UER00187"/>
</dbReference>
<dbReference type="GO" id="GO:0005576">
    <property type="term" value="C:extracellular region"/>
    <property type="evidence" value="ECO:0007669"/>
    <property type="project" value="UniProtKB-SubCell"/>
</dbReference>
<dbReference type="Pfam" id="PF00113">
    <property type="entry name" value="Enolase_C"/>
    <property type="match status" value="1"/>
</dbReference>
<feature type="binding site" evidence="10">
    <location>
        <position position="392"/>
    </location>
    <ligand>
        <name>(2R)-2-phosphoglycerate</name>
        <dbReference type="ChEBI" id="CHEBI:58289"/>
    </ligand>
</feature>
<evidence type="ECO:0000259" key="15">
    <source>
        <dbReference type="SMART" id="SM01193"/>
    </source>
</evidence>
<evidence type="ECO:0000313" key="17">
    <source>
        <dbReference type="Proteomes" id="UP000198704"/>
    </source>
</evidence>
<dbReference type="GO" id="GO:0000015">
    <property type="term" value="C:phosphopyruvate hydratase complex"/>
    <property type="evidence" value="ECO:0007669"/>
    <property type="project" value="InterPro"/>
</dbReference>
<evidence type="ECO:0000256" key="6">
    <source>
        <dbReference type="ARBA" id="ARBA00022842"/>
    </source>
</evidence>
<dbReference type="SMART" id="SM01193">
    <property type="entry name" value="Enolase_N"/>
    <property type="match status" value="1"/>
</dbReference>
<organism evidence="16 17">
    <name type="scientific">Methylobacterium phyllostachyos</name>
    <dbReference type="NCBI Taxonomy" id="582672"/>
    <lineage>
        <taxon>Bacteria</taxon>
        <taxon>Pseudomonadati</taxon>
        <taxon>Pseudomonadota</taxon>
        <taxon>Alphaproteobacteria</taxon>
        <taxon>Hyphomicrobiales</taxon>
        <taxon>Methylobacteriaceae</taxon>
        <taxon>Methylobacterium</taxon>
    </lineage>
</organism>
<accession>A0A1G9S700</accession>
<evidence type="ECO:0000313" key="16">
    <source>
        <dbReference type="EMBL" id="SDM31090.1"/>
    </source>
</evidence>
<dbReference type="SUPFAM" id="SSF51604">
    <property type="entry name" value="Enolase C-terminal domain-like"/>
    <property type="match status" value="1"/>
</dbReference>
<dbReference type="Proteomes" id="UP000198704">
    <property type="component" value="Unassembled WGS sequence"/>
</dbReference>
<feature type="binding site" evidence="10 13">
    <location>
        <position position="289"/>
    </location>
    <ligand>
        <name>Mg(2+)</name>
        <dbReference type="ChEBI" id="CHEBI:18420"/>
    </ligand>
</feature>
<dbReference type="Pfam" id="PF03952">
    <property type="entry name" value="Enolase_N"/>
    <property type="match status" value="1"/>
</dbReference>
<evidence type="ECO:0000256" key="12">
    <source>
        <dbReference type="PIRSR" id="PIRSR001400-2"/>
    </source>
</evidence>
<feature type="binding site" evidence="12">
    <location>
        <position position="316"/>
    </location>
    <ligand>
        <name>substrate</name>
    </ligand>
</feature>
<dbReference type="PANTHER" id="PTHR11902:SF1">
    <property type="entry name" value="ENOLASE"/>
    <property type="match status" value="1"/>
</dbReference>
<feature type="binding site" evidence="12">
    <location>
        <position position="158"/>
    </location>
    <ligand>
        <name>substrate</name>
    </ligand>
</feature>
<comment type="cofactor">
    <cofactor evidence="13">
        <name>Mg(2+)</name>
        <dbReference type="ChEBI" id="CHEBI:18420"/>
    </cofactor>
    <text evidence="13">Mg(2+) is required for catalysis and for stabilizing the dimer.</text>
</comment>
<feature type="binding site" evidence="12">
    <location>
        <position position="167"/>
    </location>
    <ligand>
        <name>substrate</name>
    </ligand>
</feature>
<name>A0A1G9S700_9HYPH</name>
<comment type="cofactor">
    <cofactor evidence="10">
        <name>Mg(2+)</name>
        <dbReference type="ChEBI" id="CHEBI:18420"/>
    </cofactor>
    <text evidence="10">Binds a second Mg(2+) ion via substrate during catalysis.</text>
</comment>
<dbReference type="InterPro" id="IPR000941">
    <property type="entry name" value="Enolase"/>
</dbReference>
<dbReference type="AlphaFoldDB" id="A0A1G9S700"/>
<evidence type="ECO:0000256" key="4">
    <source>
        <dbReference type="ARBA" id="ARBA00017068"/>
    </source>
</evidence>
<dbReference type="HAMAP" id="MF_00318">
    <property type="entry name" value="Enolase"/>
    <property type="match status" value="1"/>
</dbReference>
<dbReference type="InterPro" id="IPR020811">
    <property type="entry name" value="Enolase_N"/>
</dbReference>
<keyword evidence="10 13" id="KW-0479">Metal-binding</keyword>
<dbReference type="InterPro" id="IPR036849">
    <property type="entry name" value="Enolase-like_C_sf"/>
</dbReference>
<evidence type="ECO:0000256" key="5">
    <source>
        <dbReference type="ARBA" id="ARBA00022525"/>
    </source>
</evidence>
<dbReference type="CDD" id="cd03313">
    <property type="entry name" value="enolase"/>
    <property type="match status" value="1"/>
</dbReference>
<feature type="domain" description="Enolase N-terminal" evidence="15">
    <location>
        <begin position="7"/>
        <end position="137"/>
    </location>
</feature>
<keyword evidence="17" id="KW-1185">Reference proteome</keyword>
<dbReference type="Gene3D" id="3.30.390.10">
    <property type="entry name" value="Enolase-like, N-terminal domain"/>
    <property type="match status" value="1"/>
</dbReference>
<feature type="binding site" evidence="10">
    <location>
        <position position="341"/>
    </location>
    <ligand>
        <name>(2R)-2-phosphoglycerate</name>
        <dbReference type="ChEBI" id="CHEBI:58289"/>
    </ligand>
</feature>
<dbReference type="EC" id="4.2.1.11" evidence="3 10"/>
<dbReference type="GO" id="GO:0006096">
    <property type="term" value="P:glycolytic process"/>
    <property type="evidence" value="ECO:0007669"/>
    <property type="project" value="UniProtKB-UniRule"/>
</dbReference>
<feature type="binding site" evidence="10 13">
    <location>
        <position position="316"/>
    </location>
    <ligand>
        <name>Mg(2+)</name>
        <dbReference type="ChEBI" id="CHEBI:18420"/>
    </ligand>
</feature>
<dbReference type="RefSeq" id="WP_091712968.1">
    <property type="nucleotide sequence ID" value="NZ_FNHS01000001.1"/>
</dbReference>
<dbReference type="NCBIfam" id="TIGR01060">
    <property type="entry name" value="eno"/>
    <property type="match status" value="1"/>
</dbReference>
<reference evidence="17" key="1">
    <citation type="submission" date="2016-10" db="EMBL/GenBank/DDBJ databases">
        <authorList>
            <person name="Varghese N."/>
            <person name="Submissions S."/>
        </authorList>
    </citation>
    <scope>NUCLEOTIDE SEQUENCE [LARGE SCALE GENOMIC DNA]</scope>
    <source>
        <strain evidence="17">BL47</strain>
    </source>
</reference>
<dbReference type="SFLD" id="SFLDF00002">
    <property type="entry name" value="enolase"/>
    <property type="match status" value="1"/>
</dbReference>
<evidence type="ECO:0000256" key="11">
    <source>
        <dbReference type="PIRSR" id="PIRSR001400-1"/>
    </source>
</evidence>
<keyword evidence="10" id="KW-0963">Cytoplasm</keyword>
<evidence type="ECO:0000256" key="2">
    <source>
        <dbReference type="ARBA" id="ARBA00009604"/>
    </source>
</evidence>
<dbReference type="InterPro" id="IPR029017">
    <property type="entry name" value="Enolase-like_N"/>
</dbReference>
<dbReference type="GO" id="GO:0004634">
    <property type="term" value="F:phosphopyruvate hydratase activity"/>
    <property type="evidence" value="ECO:0007669"/>
    <property type="project" value="UniProtKB-UniRule"/>
</dbReference>
<dbReference type="GO" id="GO:0009986">
    <property type="term" value="C:cell surface"/>
    <property type="evidence" value="ECO:0007669"/>
    <property type="project" value="UniProtKB-SubCell"/>
</dbReference>
<feature type="binding site" evidence="12">
    <location>
        <position position="392"/>
    </location>
    <ligand>
        <name>substrate</name>
    </ligand>
</feature>
<dbReference type="OrthoDB" id="9804716at2"/>
<keyword evidence="5 10" id="KW-0964">Secreted</keyword>
<keyword evidence="8 10" id="KW-0456">Lyase</keyword>
<comment type="function">
    <text evidence="9 10">Catalyzes the reversible conversion of 2-phosphoglycerate (2-PG) into phosphoenolpyruvate (PEP). It is essential for the degradation of carbohydrates via glycolysis.</text>
</comment>
<comment type="subcellular location">
    <subcellularLocation>
        <location evidence="10">Cytoplasm</location>
    </subcellularLocation>
    <subcellularLocation>
        <location evidence="10">Secreted</location>
    </subcellularLocation>
    <subcellularLocation>
        <location evidence="10">Cell surface</location>
    </subcellularLocation>
    <text evidence="10">Fractions of enolase are present in both the cytoplasm and on the cell surface.</text>
</comment>
<evidence type="ECO:0000256" key="7">
    <source>
        <dbReference type="ARBA" id="ARBA00023152"/>
    </source>
</evidence>
<feature type="active site" description="Proton acceptor" evidence="10 11">
    <location>
        <position position="341"/>
    </location>
</feature>
<proteinExistence type="inferred from homology"/>
<keyword evidence="6 10" id="KW-0460">Magnesium</keyword>
<dbReference type="InterPro" id="IPR020810">
    <property type="entry name" value="Enolase_C"/>
</dbReference>
<comment type="catalytic activity">
    <reaction evidence="10">
        <text>(2R)-2-phosphoglycerate = phosphoenolpyruvate + H2O</text>
        <dbReference type="Rhea" id="RHEA:10164"/>
        <dbReference type="ChEBI" id="CHEBI:15377"/>
        <dbReference type="ChEBI" id="CHEBI:58289"/>
        <dbReference type="ChEBI" id="CHEBI:58702"/>
        <dbReference type="EC" id="4.2.1.11"/>
    </reaction>
</comment>
<feature type="active site" description="Proton donor" evidence="10 11">
    <location>
        <position position="208"/>
    </location>
</feature>
<dbReference type="PIRSF" id="PIRSF001400">
    <property type="entry name" value="Enolase"/>
    <property type="match status" value="1"/>
</dbReference>
<evidence type="ECO:0000256" key="10">
    <source>
        <dbReference type="HAMAP-Rule" id="MF_00318"/>
    </source>
</evidence>